<accession>A0ABV7ZXX4</accession>
<sequence length="109" mass="12613">MYALQKRWQVIADLTQDIRQATGQSTDELSAVLQLIEIRDQHLAELLNSSFLDQLDAEALTWLQNAVSELRTEEQSLRAALKSEQSRIHQQLRTDHVKQKAVKAYQNQR</sequence>
<evidence type="ECO:0000313" key="1">
    <source>
        <dbReference type="EMBL" id="MFC3853383.1"/>
    </source>
</evidence>
<organism evidence="1 2">
    <name type="scientific">Saccharospirillum mangrovi</name>
    <dbReference type="NCBI Taxonomy" id="2161747"/>
    <lineage>
        <taxon>Bacteria</taxon>
        <taxon>Pseudomonadati</taxon>
        <taxon>Pseudomonadota</taxon>
        <taxon>Gammaproteobacteria</taxon>
        <taxon>Oceanospirillales</taxon>
        <taxon>Saccharospirillaceae</taxon>
        <taxon>Saccharospirillum</taxon>
    </lineage>
</organism>
<name>A0ABV7ZXX4_9GAMM</name>
<dbReference type="EMBL" id="JBHRYR010000003">
    <property type="protein sequence ID" value="MFC3853383.1"/>
    <property type="molecule type" value="Genomic_DNA"/>
</dbReference>
<gene>
    <name evidence="1" type="ORF">ACFOOG_11115</name>
</gene>
<dbReference type="Proteomes" id="UP001595617">
    <property type="component" value="Unassembled WGS sequence"/>
</dbReference>
<keyword evidence="2" id="KW-1185">Reference proteome</keyword>
<comment type="caution">
    <text evidence="1">The sequence shown here is derived from an EMBL/GenBank/DDBJ whole genome shotgun (WGS) entry which is preliminary data.</text>
</comment>
<dbReference type="RefSeq" id="WP_380696484.1">
    <property type="nucleotide sequence ID" value="NZ_JBHRYR010000003.1"/>
</dbReference>
<protein>
    <recommendedName>
        <fullName evidence="3">Flagellar protein FliT</fullName>
    </recommendedName>
</protein>
<proteinExistence type="predicted"/>
<reference evidence="2" key="1">
    <citation type="journal article" date="2019" name="Int. J. Syst. Evol. Microbiol.">
        <title>The Global Catalogue of Microorganisms (GCM) 10K type strain sequencing project: providing services to taxonomists for standard genome sequencing and annotation.</title>
        <authorList>
            <consortium name="The Broad Institute Genomics Platform"/>
            <consortium name="The Broad Institute Genome Sequencing Center for Infectious Disease"/>
            <person name="Wu L."/>
            <person name="Ma J."/>
        </authorList>
    </citation>
    <scope>NUCLEOTIDE SEQUENCE [LARGE SCALE GENOMIC DNA]</scope>
    <source>
        <strain evidence="2">IBRC 10765</strain>
    </source>
</reference>
<evidence type="ECO:0000313" key="2">
    <source>
        <dbReference type="Proteomes" id="UP001595617"/>
    </source>
</evidence>
<evidence type="ECO:0008006" key="3">
    <source>
        <dbReference type="Google" id="ProtNLM"/>
    </source>
</evidence>